<evidence type="ECO:0000313" key="2">
    <source>
        <dbReference type="Proteomes" id="UP001596170"/>
    </source>
</evidence>
<accession>A0ABW1LCC1</accession>
<reference evidence="2" key="1">
    <citation type="journal article" date="2019" name="Int. J. Syst. Evol. Microbiol.">
        <title>The Global Catalogue of Microorganisms (GCM) 10K type strain sequencing project: providing services to taxonomists for standard genome sequencing and annotation.</title>
        <authorList>
            <consortium name="The Broad Institute Genomics Platform"/>
            <consortium name="The Broad Institute Genome Sequencing Center for Infectious Disease"/>
            <person name="Wu L."/>
            <person name="Ma J."/>
        </authorList>
    </citation>
    <scope>NUCLEOTIDE SEQUENCE [LARGE SCALE GENOMIC DNA]</scope>
    <source>
        <strain evidence="2">CCUG 54527</strain>
    </source>
</reference>
<proteinExistence type="predicted"/>
<keyword evidence="2" id="KW-1185">Reference proteome</keyword>
<dbReference type="RefSeq" id="WP_377735784.1">
    <property type="nucleotide sequence ID" value="NZ_JBHSRI010000025.1"/>
</dbReference>
<evidence type="ECO:0000313" key="1">
    <source>
        <dbReference type="EMBL" id="MFC6041126.1"/>
    </source>
</evidence>
<gene>
    <name evidence="1" type="ORF">ACFPYN_16990</name>
</gene>
<dbReference type="Proteomes" id="UP001596170">
    <property type="component" value="Unassembled WGS sequence"/>
</dbReference>
<organism evidence="1 2">
    <name type="scientific">Paenisporosarcina macmurdoensis</name>
    <dbReference type="NCBI Taxonomy" id="212659"/>
    <lineage>
        <taxon>Bacteria</taxon>
        <taxon>Bacillati</taxon>
        <taxon>Bacillota</taxon>
        <taxon>Bacilli</taxon>
        <taxon>Bacillales</taxon>
        <taxon>Caryophanaceae</taxon>
        <taxon>Paenisporosarcina</taxon>
    </lineage>
</organism>
<dbReference type="EMBL" id="JBHSRI010000025">
    <property type="protein sequence ID" value="MFC6041126.1"/>
    <property type="molecule type" value="Genomic_DNA"/>
</dbReference>
<comment type="caution">
    <text evidence="1">The sequence shown here is derived from an EMBL/GenBank/DDBJ whole genome shotgun (WGS) entry which is preliminary data.</text>
</comment>
<name>A0ABW1LCC1_9BACL</name>
<sequence>MKSRVKQLLFLVVPIMIISSAFLMENMELKKELGNQYQREMQQASGYLGALSRMSPSELQATGESNLFLYQIIYLSHISFTIQHHELADLLMETEHQLSSVNSLNEVELTVLVTDIRKLAFTVNDLIVEVGDKRMDWYQFYQRPSKSVLERIDERLAMEY</sequence>
<protein>
    <submittedName>
        <fullName evidence="1">Uncharacterized protein</fullName>
    </submittedName>
</protein>